<evidence type="ECO:0008006" key="4">
    <source>
        <dbReference type="Google" id="ProtNLM"/>
    </source>
</evidence>
<protein>
    <recommendedName>
        <fullName evidence="4">O-antigen ligase-like membrane protein</fullName>
    </recommendedName>
</protein>
<dbReference type="Proteomes" id="UP000245712">
    <property type="component" value="Unassembled WGS sequence"/>
</dbReference>
<dbReference type="RefSeq" id="WP_112172519.1">
    <property type="nucleotide sequence ID" value="NZ_QEOB01000009.1"/>
</dbReference>
<keyword evidence="1" id="KW-1133">Transmembrane helix</keyword>
<dbReference type="InterPro" id="IPR051533">
    <property type="entry name" value="WaaL-like"/>
</dbReference>
<gene>
    <name evidence="2" type="ORF">C7402_109114</name>
</gene>
<keyword evidence="3" id="KW-1185">Reference proteome</keyword>
<dbReference type="PANTHER" id="PTHR37422">
    <property type="entry name" value="TEICHURONIC ACID BIOSYNTHESIS PROTEIN TUAE"/>
    <property type="match status" value="1"/>
</dbReference>
<keyword evidence="1" id="KW-0812">Transmembrane</keyword>
<feature type="transmembrane region" description="Helical" evidence="1">
    <location>
        <begin position="441"/>
        <end position="459"/>
    </location>
</feature>
<evidence type="ECO:0000256" key="1">
    <source>
        <dbReference type="SAM" id="Phobius"/>
    </source>
</evidence>
<feature type="transmembrane region" description="Helical" evidence="1">
    <location>
        <begin position="111"/>
        <end position="128"/>
    </location>
</feature>
<sequence>MSEAPFLAAPQPTRLPIRARARRRSRSRMSFLIGPLATPVSVFVVTLILIVAHQGKLLEVTFMPMAVAVSYWLYRRYPVHYVSMVCWLIFLTPEVRRFADFYNGVFNQTSIIMMTPFFAASLAGLSILNKYRYLGQRRALPLIMMLIAIVYGYVLGVAQFGIMAATYGLINWLQPIFIAWHLIVTWREYPTYRRVLTKTYVYGAIVMGAYGIYQYVAPPPWIAFWMAQSGMESSSGSAVPFGMRICSTMNSTGPFALTMMVALLMLVSAPGKAKFFAGIVGLPSLMFTLVRTSWGGLVIGLVYPLAMLDSKSRLRLIMVGVCVVGLCAPAVMIDQVAAPLLKRLQTIQDIQNDSSFQARSGFYTNFSEIASRSFAGHGIGSTGIGAKLAADPSQVLSVVDSGVVDVVWVLGWPGTLLYIGGVLMLLWRAFVASLLRSDDRFAVSGVGASIAILAIMVMVDTLQGSSGMLFMIGTVIPVIGLRYVRHMQRLNALSGAARAGRPS</sequence>
<feature type="transmembrane region" description="Helical" evidence="1">
    <location>
        <begin position="465"/>
        <end position="484"/>
    </location>
</feature>
<feature type="transmembrane region" description="Helical" evidence="1">
    <location>
        <begin position="81"/>
        <end position="99"/>
    </location>
</feature>
<feature type="transmembrane region" description="Helical" evidence="1">
    <location>
        <begin position="275"/>
        <end position="302"/>
    </location>
</feature>
<feature type="transmembrane region" description="Helical" evidence="1">
    <location>
        <begin position="314"/>
        <end position="333"/>
    </location>
</feature>
<comment type="caution">
    <text evidence="2">The sequence shown here is derived from an EMBL/GenBank/DDBJ whole genome shotgun (WGS) entry which is preliminary data.</text>
</comment>
<dbReference type="EMBL" id="QEOB01000009">
    <property type="protein sequence ID" value="PVX82261.1"/>
    <property type="molecule type" value="Genomic_DNA"/>
</dbReference>
<feature type="transmembrane region" description="Helical" evidence="1">
    <location>
        <begin position="406"/>
        <end position="429"/>
    </location>
</feature>
<proteinExistence type="predicted"/>
<feature type="transmembrane region" description="Helical" evidence="1">
    <location>
        <begin position="57"/>
        <end position="74"/>
    </location>
</feature>
<keyword evidence="1" id="KW-0472">Membrane</keyword>
<feature type="transmembrane region" description="Helical" evidence="1">
    <location>
        <begin position="30"/>
        <end position="51"/>
    </location>
</feature>
<name>A0ABX5KN05_9BURK</name>
<evidence type="ECO:0000313" key="2">
    <source>
        <dbReference type="EMBL" id="PVX82261.1"/>
    </source>
</evidence>
<feature type="transmembrane region" description="Helical" evidence="1">
    <location>
        <begin position="169"/>
        <end position="187"/>
    </location>
</feature>
<evidence type="ECO:0000313" key="3">
    <source>
        <dbReference type="Proteomes" id="UP000245712"/>
    </source>
</evidence>
<feature type="transmembrane region" description="Helical" evidence="1">
    <location>
        <begin position="253"/>
        <end position="269"/>
    </location>
</feature>
<accession>A0ABX5KN05</accession>
<feature type="transmembrane region" description="Helical" evidence="1">
    <location>
        <begin position="140"/>
        <end position="163"/>
    </location>
</feature>
<dbReference type="PANTHER" id="PTHR37422:SF13">
    <property type="entry name" value="LIPOPOLYSACCHARIDE BIOSYNTHESIS PROTEIN PA4999-RELATED"/>
    <property type="match status" value="1"/>
</dbReference>
<reference evidence="2 3" key="1">
    <citation type="submission" date="2018-05" db="EMBL/GenBank/DDBJ databases">
        <title>Genomic Encyclopedia of Type Strains, Phase IV (KMG-V): Genome sequencing to study the core and pangenomes of soil and plant-associated prokaryotes.</title>
        <authorList>
            <person name="Whitman W."/>
        </authorList>
    </citation>
    <scope>NUCLEOTIDE SEQUENCE [LARGE SCALE GENOMIC DNA]</scope>
    <source>
        <strain evidence="2 3">SCZa-39</strain>
    </source>
</reference>
<organism evidence="2 3">
    <name type="scientific">Paraburkholderia unamae</name>
    <dbReference type="NCBI Taxonomy" id="219649"/>
    <lineage>
        <taxon>Bacteria</taxon>
        <taxon>Pseudomonadati</taxon>
        <taxon>Pseudomonadota</taxon>
        <taxon>Betaproteobacteria</taxon>
        <taxon>Burkholderiales</taxon>
        <taxon>Burkholderiaceae</taxon>
        <taxon>Paraburkholderia</taxon>
    </lineage>
</organism>